<feature type="region of interest" description="Disordered" evidence="1">
    <location>
        <begin position="65"/>
        <end position="95"/>
    </location>
</feature>
<dbReference type="Proteomes" id="UP000541185">
    <property type="component" value="Unassembled WGS sequence"/>
</dbReference>
<dbReference type="EMBL" id="JABBFX010000001">
    <property type="protein sequence ID" value="NML44055.1"/>
    <property type="molecule type" value="Genomic_DNA"/>
</dbReference>
<reference evidence="2 3" key="1">
    <citation type="submission" date="2020-04" db="EMBL/GenBank/DDBJ databases">
        <title>Ramlibacter sp. G-1-2-2 isolated from soil.</title>
        <authorList>
            <person name="Dahal R.H."/>
        </authorList>
    </citation>
    <scope>NUCLEOTIDE SEQUENCE [LARGE SCALE GENOMIC DNA]</scope>
    <source>
        <strain evidence="2 3">G-1-2-2</strain>
    </source>
</reference>
<evidence type="ECO:0000313" key="2">
    <source>
        <dbReference type="EMBL" id="NML44055.1"/>
    </source>
</evidence>
<name>A0A848GZR3_9BURK</name>
<organism evidence="2 3">
    <name type="scientific">Ramlibacter agri</name>
    <dbReference type="NCBI Taxonomy" id="2728837"/>
    <lineage>
        <taxon>Bacteria</taxon>
        <taxon>Pseudomonadati</taxon>
        <taxon>Pseudomonadota</taxon>
        <taxon>Betaproteobacteria</taxon>
        <taxon>Burkholderiales</taxon>
        <taxon>Comamonadaceae</taxon>
        <taxon>Ramlibacter</taxon>
    </lineage>
</organism>
<dbReference type="AlphaFoldDB" id="A0A848GZR3"/>
<dbReference type="RefSeq" id="WP_169418220.1">
    <property type="nucleotide sequence ID" value="NZ_JABBFX010000001.1"/>
</dbReference>
<evidence type="ECO:0000256" key="1">
    <source>
        <dbReference type="SAM" id="MobiDB-lite"/>
    </source>
</evidence>
<keyword evidence="3" id="KW-1185">Reference proteome</keyword>
<feature type="compositionally biased region" description="Low complexity" evidence="1">
    <location>
        <begin position="83"/>
        <end position="95"/>
    </location>
</feature>
<sequence>MILVKTDLGLKVMKDRSIPLTGQQRAALILMDGKRSVATIVQTAAAAGVTLDDIRHLVQVGVAQEAPASSMAPTEPAPLHALQGAAQARAARTGT</sequence>
<gene>
    <name evidence="2" type="ORF">HHL11_09870</name>
</gene>
<protein>
    <submittedName>
        <fullName evidence="2">Uncharacterized protein</fullName>
    </submittedName>
</protein>
<proteinExistence type="predicted"/>
<evidence type="ECO:0000313" key="3">
    <source>
        <dbReference type="Proteomes" id="UP000541185"/>
    </source>
</evidence>
<comment type="caution">
    <text evidence="2">The sequence shown here is derived from an EMBL/GenBank/DDBJ whole genome shotgun (WGS) entry which is preliminary data.</text>
</comment>
<accession>A0A848GZR3</accession>